<dbReference type="OrthoDB" id="9792179at2"/>
<dbReference type="RefSeq" id="WP_093090191.1">
    <property type="nucleotide sequence ID" value="NZ_FOTQ01000001.1"/>
</dbReference>
<evidence type="ECO:0000313" key="3">
    <source>
        <dbReference type="Proteomes" id="UP000199144"/>
    </source>
</evidence>
<accession>A0A1I4HVL5</accession>
<protein>
    <submittedName>
        <fullName evidence="2">Ca-activated chloride channel family protein</fullName>
    </submittedName>
</protein>
<dbReference type="EMBL" id="FOTQ01000001">
    <property type="protein sequence ID" value="SFL46219.1"/>
    <property type="molecule type" value="Genomic_DNA"/>
</dbReference>
<dbReference type="Proteomes" id="UP000199144">
    <property type="component" value="Unassembled WGS sequence"/>
</dbReference>
<reference evidence="2 3" key="1">
    <citation type="submission" date="2016-10" db="EMBL/GenBank/DDBJ databases">
        <authorList>
            <person name="de Groot N.N."/>
        </authorList>
    </citation>
    <scope>NUCLEOTIDE SEQUENCE [LARGE SCALE GENOMIC DNA]</scope>
    <source>
        <strain evidence="2 3">DSM 15283</strain>
    </source>
</reference>
<gene>
    <name evidence="2" type="ORF">SAMN04488042_101291</name>
</gene>
<evidence type="ECO:0000313" key="2">
    <source>
        <dbReference type="EMBL" id="SFL46219.1"/>
    </source>
</evidence>
<dbReference type="InterPro" id="IPR036465">
    <property type="entry name" value="vWFA_dom_sf"/>
</dbReference>
<dbReference type="AlphaFoldDB" id="A0A1I4HVL5"/>
<sequence>MIARLALSLMMTCASLVPARACDVALLLAVDVSGSINPLEYKIQMEGLAAGLRDGVVVEALVRGQSAVAVMQWTGEGRQDLVLPWTHVRSPADAETLAQAVEAMPRLWDQYSTAVGEAMLRALDAFESAPTCLRKVVDISGDGLSNEGVEPAMVRSTMARADVTVNALVIETNKIDLTAYFHENVITGAGAFVVTANGFLDYAVRIRQKLIRELARQMSSLGP</sequence>
<organism evidence="2 3">
    <name type="scientific">Shimia aestuarii</name>
    <dbReference type="NCBI Taxonomy" id="254406"/>
    <lineage>
        <taxon>Bacteria</taxon>
        <taxon>Pseudomonadati</taxon>
        <taxon>Pseudomonadota</taxon>
        <taxon>Alphaproteobacteria</taxon>
        <taxon>Rhodobacterales</taxon>
        <taxon>Roseobacteraceae</taxon>
    </lineage>
</organism>
<dbReference type="InterPro" id="IPR010607">
    <property type="entry name" value="DUF1194"/>
</dbReference>
<feature type="signal peptide" evidence="1">
    <location>
        <begin position="1"/>
        <end position="21"/>
    </location>
</feature>
<keyword evidence="1" id="KW-0732">Signal</keyword>
<dbReference type="Gene3D" id="3.40.50.410">
    <property type="entry name" value="von Willebrand factor, type A domain"/>
    <property type="match status" value="1"/>
</dbReference>
<keyword evidence="3" id="KW-1185">Reference proteome</keyword>
<proteinExistence type="predicted"/>
<dbReference type="STRING" id="254406.SAMN04488042_101291"/>
<dbReference type="CDD" id="cd00198">
    <property type="entry name" value="vWFA"/>
    <property type="match status" value="1"/>
</dbReference>
<feature type="chain" id="PRO_5011589782" evidence="1">
    <location>
        <begin position="22"/>
        <end position="223"/>
    </location>
</feature>
<dbReference type="Pfam" id="PF06707">
    <property type="entry name" value="DUF1194"/>
    <property type="match status" value="1"/>
</dbReference>
<evidence type="ECO:0000256" key="1">
    <source>
        <dbReference type="SAM" id="SignalP"/>
    </source>
</evidence>
<dbReference type="SUPFAM" id="SSF53300">
    <property type="entry name" value="vWA-like"/>
    <property type="match status" value="1"/>
</dbReference>
<name>A0A1I4HVL5_9RHOB</name>